<evidence type="ECO:0000313" key="2">
    <source>
        <dbReference type="EMBL" id="MBR7675810.1"/>
    </source>
</evidence>
<dbReference type="Pfam" id="PF04149">
    <property type="entry name" value="DUF397"/>
    <property type="match status" value="1"/>
</dbReference>
<sequence length="78" mass="8554">MNTEKSDLYAAPLDNQWVKSSYSVGNGADCVRLMPIDGGIALDDSKRPDLPPLRYTPTEMAAFINAAKNGEFDHLIEP</sequence>
<name>A0A8T4IWK6_9ACTN</name>
<gene>
    <name evidence="2" type="ORF">KDA82_22900</name>
</gene>
<evidence type="ECO:0000259" key="1">
    <source>
        <dbReference type="Pfam" id="PF04149"/>
    </source>
</evidence>
<accession>A0A8T4IWK6</accession>
<protein>
    <submittedName>
        <fullName evidence="2">DUF397 domain-containing protein</fullName>
    </submittedName>
</protein>
<reference evidence="2" key="1">
    <citation type="submission" date="2021-04" db="EMBL/GenBank/DDBJ databases">
        <title>Sequencing of actinobacteria type strains.</title>
        <authorList>
            <person name="Nguyen G.-S."/>
            <person name="Wentzel A."/>
        </authorList>
    </citation>
    <scope>NUCLEOTIDE SEQUENCE</scope>
    <source>
        <strain evidence="2">DSM 42095</strain>
    </source>
</reference>
<dbReference type="EMBL" id="JAGSMN010000535">
    <property type="protein sequence ID" value="MBR7675810.1"/>
    <property type="molecule type" value="Genomic_DNA"/>
</dbReference>
<dbReference type="InterPro" id="IPR007278">
    <property type="entry name" value="DUF397"/>
</dbReference>
<proteinExistence type="predicted"/>
<dbReference type="Proteomes" id="UP000675554">
    <property type="component" value="Unassembled WGS sequence"/>
</dbReference>
<comment type="caution">
    <text evidence="2">The sequence shown here is derived from an EMBL/GenBank/DDBJ whole genome shotgun (WGS) entry which is preliminary data.</text>
</comment>
<evidence type="ECO:0000313" key="3">
    <source>
        <dbReference type="Proteomes" id="UP000675554"/>
    </source>
</evidence>
<feature type="domain" description="DUF397" evidence="1">
    <location>
        <begin position="16"/>
        <end position="68"/>
    </location>
</feature>
<dbReference type="AlphaFoldDB" id="A0A8T4IWK6"/>
<keyword evidence="3" id="KW-1185">Reference proteome</keyword>
<organism evidence="2 3">
    <name type="scientific">Streptomyces daliensis</name>
    <dbReference type="NCBI Taxonomy" id="299421"/>
    <lineage>
        <taxon>Bacteria</taxon>
        <taxon>Bacillati</taxon>
        <taxon>Actinomycetota</taxon>
        <taxon>Actinomycetes</taxon>
        <taxon>Kitasatosporales</taxon>
        <taxon>Streptomycetaceae</taxon>
        <taxon>Streptomyces</taxon>
    </lineage>
</organism>